<evidence type="ECO:0000313" key="8">
    <source>
        <dbReference type="Proteomes" id="UP000604046"/>
    </source>
</evidence>
<protein>
    <recommendedName>
        <fullName evidence="6">FAD-binding domain-containing protein</fullName>
    </recommendedName>
</protein>
<organism evidence="7 8">
    <name type="scientific">Symbiodinium natans</name>
    <dbReference type="NCBI Taxonomy" id="878477"/>
    <lineage>
        <taxon>Eukaryota</taxon>
        <taxon>Sar</taxon>
        <taxon>Alveolata</taxon>
        <taxon>Dinophyceae</taxon>
        <taxon>Suessiales</taxon>
        <taxon>Symbiodiniaceae</taxon>
        <taxon>Symbiodinium</taxon>
    </lineage>
</organism>
<evidence type="ECO:0000256" key="4">
    <source>
        <dbReference type="ARBA" id="ARBA00023002"/>
    </source>
</evidence>
<dbReference type="PANTHER" id="PTHR46496:SF1">
    <property type="entry name" value="ZEAXANTHIN EPOXIDASE, CHLOROPLASTIC"/>
    <property type="match status" value="1"/>
</dbReference>
<dbReference type="Proteomes" id="UP000604046">
    <property type="component" value="Unassembled WGS sequence"/>
</dbReference>
<keyword evidence="8" id="KW-1185">Reference proteome</keyword>
<feature type="compositionally biased region" description="Low complexity" evidence="5">
    <location>
        <begin position="1118"/>
        <end position="1128"/>
    </location>
</feature>
<evidence type="ECO:0000256" key="2">
    <source>
        <dbReference type="ARBA" id="ARBA00022630"/>
    </source>
</evidence>
<dbReference type="GO" id="GO:0016491">
    <property type="term" value="F:oxidoreductase activity"/>
    <property type="evidence" value="ECO:0007669"/>
    <property type="project" value="UniProtKB-KW"/>
</dbReference>
<keyword evidence="3" id="KW-0274">FAD</keyword>
<dbReference type="InterPro" id="IPR002938">
    <property type="entry name" value="FAD-bd"/>
</dbReference>
<feature type="compositionally biased region" description="Basic and acidic residues" evidence="5">
    <location>
        <begin position="942"/>
        <end position="954"/>
    </location>
</feature>
<evidence type="ECO:0000259" key="6">
    <source>
        <dbReference type="Pfam" id="PF01494"/>
    </source>
</evidence>
<dbReference type="OrthoDB" id="655030at2759"/>
<dbReference type="PRINTS" id="PR00420">
    <property type="entry name" value="RNGMNOXGNASE"/>
</dbReference>
<accession>A0A812Q176</accession>
<comment type="caution">
    <text evidence="7">The sequence shown here is derived from an EMBL/GenBank/DDBJ whole genome shotgun (WGS) entry which is preliminary data.</text>
</comment>
<feature type="domain" description="FAD-binding" evidence="6">
    <location>
        <begin position="108"/>
        <end position="301"/>
    </location>
</feature>
<keyword evidence="4" id="KW-0560">Oxidoreductase</keyword>
<evidence type="ECO:0000313" key="7">
    <source>
        <dbReference type="EMBL" id="CAE7354821.1"/>
    </source>
</evidence>
<dbReference type="InterPro" id="IPR036188">
    <property type="entry name" value="FAD/NAD-bd_sf"/>
</dbReference>
<gene>
    <name evidence="7" type="ORF">SNAT2548_LOCUS18827</name>
</gene>
<name>A0A812Q176_9DINO</name>
<dbReference type="PANTHER" id="PTHR46496">
    <property type="match status" value="1"/>
</dbReference>
<evidence type="ECO:0000256" key="1">
    <source>
        <dbReference type="ARBA" id="ARBA00001974"/>
    </source>
</evidence>
<keyword evidence="2" id="KW-0285">Flavoprotein</keyword>
<dbReference type="SUPFAM" id="SSF51905">
    <property type="entry name" value="FAD/NAD(P)-binding domain"/>
    <property type="match status" value="1"/>
</dbReference>
<dbReference type="EMBL" id="CAJNDS010002156">
    <property type="protein sequence ID" value="CAE7354821.1"/>
    <property type="molecule type" value="Genomic_DNA"/>
</dbReference>
<dbReference type="Pfam" id="PF01494">
    <property type="entry name" value="FAD_binding_3"/>
    <property type="match status" value="2"/>
</dbReference>
<dbReference type="GO" id="GO:0071949">
    <property type="term" value="F:FAD binding"/>
    <property type="evidence" value="ECO:0007669"/>
    <property type="project" value="InterPro"/>
</dbReference>
<comment type="cofactor">
    <cofactor evidence="1">
        <name>FAD</name>
        <dbReference type="ChEBI" id="CHEBI:57692"/>
    </cofactor>
</comment>
<feature type="compositionally biased region" description="Low complexity" evidence="5">
    <location>
        <begin position="928"/>
        <end position="940"/>
    </location>
</feature>
<dbReference type="Gene3D" id="3.50.50.60">
    <property type="entry name" value="FAD/NAD(P)-binding domain"/>
    <property type="match status" value="1"/>
</dbReference>
<proteinExistence type="predicted"/>
<evidence type="ECO:0000256" key="3">
    <source>
        <dbReference type="ARBA" id="ARBA00022827"/>
    </source>
</evidence>
<feature type="compositionally biased region" description="Polar residues" evidence="5">
    <location>
        <begin position="1095"/>
        <end position="1112"/>
    </location>
</feature>
<sequence>MAALSPAFASPGPSVTARPVTVSPESAGHWAGRPNARRPCAGQAAGAAGAVTAGALLGALAAGTRHVGRFGRSKRVKTAKSAKTVRAASVVAEVGTQAGEKPAEGKKLKVIIAGGGVGGLTCAVAMLKKGWDVRVYEKTGKFARFGGPIQFASNATSTLKAIDERLFDRVMQKFTFTATRRCGIKDGLRSNGDFRMTDVLNPSYFVDKDVPADWFISFPLKECADVFNLPYTGVINRPDLQDILLDECKDIKEDFIVNGVSVKSYDNHDNGVTVHLSDGTTEEADILVGADGIWSAVRAEMYKEGAIKAPSKDGKSIQGCRYSGYTVFAGETVLEVPDYYECGYKVYIGPQRYFVTSDVGEGRIQWYAFLALPPGTRKAGDTWSGESGDAKEGADVISYLKSLHEGWSEEVFYVLDNTPAESVEQRDLYDRWPEFFRSWADGNVVLMGDAVHPMMPNLGQGGCQAIEDAYELVRILDGAKTYSQDYDPKVTADALQRFYRNRMPRVAGISLLSGLASDLIINAFGTPWSPHDEKGTDWRSYLTVAWKPLLQFVFFPLQFLFLYSNHPSGGMGDLPKQLVDDWEKRHREAAEEHRHRPKIYGTMHTMVITDAICIFWTSGLRSQKSRTNIKQWAFLLCQSEPGFNIPTPELAVFVTALHALHGYIVTLLSRIRDPVPCMFIPGVMLGYFGGRVGSAVGKHGKGWLQRQYDEFVSQAGPAAAGWRFLESSIVAAGDRVFAQDDGQKLRCFFLMEAGWATRLTGRAGKYGVDLLLLKLGRIASSRAAATSVSSYQQPVLFQQEANRNSVLPETELRLPPVASNVLRFLGSILGGFASSDATHVNTLKASHNKHTMNQLNQCPCWHVQCVPFGCCVADFLLEFGRKRACNGRDVIVVSNSSEVVESCQTVPNLRQLSYMFVDGELVMPGLRSCTSSTSSRTSSTQELRRGAHQLADRTGRKRSRSPRRVDASGRAAGDVAETSDTLRDSQLDGELLEEQLGELGDTQIDGLQGFSDARPSALATGGLVTKLAVPLDMAFCYADTQVVEDISELEPLEQPKPAADHGAGPLPVSAAAPQGEVSKQPGRKLEKVLAATVPEPSSQANNSQNENGSRRSCSFAEDAAQSQDSQASRVSWGGSDAEEPGRCTEALLDPAKGEVSDVSQQSRHRKS</sequence>
<dbReference type="AlphaFoldDB" id="A0A812Q176"/>
<evidence type="ECO:0000256" key="5">
    <source>
        <dbReference type="SAM" id="MobiDB-lite"/>
    </source>
</evidence>
<feature type="region of interest" description="Disordered" evidence="5">
    <location>
        <begin position="1054"/>
        <end position="1167"/>
    </location>
</feature>
<feature type="region of interest" description="Disordered" evidence="5">
    <location>
        <begin position="1"/>
        <end position="34"/>
    </location>
</feature>
<feature type="domain" description="FAD-binding" evidence="6">
    <location>
        <begin position="420"/>
        <end position="476"/>
    </location>
</feature>
<reference evidence="7" key="1">
    <citation type="submission" date="2021-02" db="EMBL/GenBank/DDBJ databases">
        <authorList>
            <person name="Dougan E. K."/>
            <person name="Rhodes N."/>
            <person name="Thang M."/>
            <person name="Chan C."/>
        </authorList>
    </citation>
    <scope>NUCLEOTIDE SEQUENCE</scope>
</reference>
<feature type="region of interest" description="Disordered" evidence="5">
    <location>
        <begin position="928"/>
        <end position="984"/>
    </location>
</feature>